<dbReference type="EC" id="2.7.8.12" evidence="7"/>
<evidence type="ECO:0000313" key="7">
    <source>
        <dbReference type="EMBL" id="SMY17024.1"/>
    </source>
</evidence>
<dbReference type="GO" id="GO:0005886">
    <property type="term" value="C:plasma membrane"/>
    <property type="evidence" value="ECO:0007669"/>
    <property type="project" value="UniProtKB-SubCell"/>
</dbReference>
<evidence type="ECO:0000256" key="3">
    <source>
        <dbReference type="ARBA" id="ARBA00022475"/>
    </source>
</evidence>
<dbReference type="PANTHER" id="PTHR37316">
    <property type="entry name" value="TEICHOIC ACID GLYCEROL-PHOSPHATE PRIMASE"/>
    <property type="match status" value="1"/>
</dbReference>
<evidence type="ECO:0000256" key="1">
    <source>
        <dbReference type="ARBA" id="ARBA00004202"/>
    </source>
</evidence>
<dbReference type="InterPro" id="IPR043149">
    <property type="entry name" value="TagF_N"/>
</dbReference>
<dbReference type="InterPro" id="IPR043148">
    <property type="entry name" value="TagF_C"/>
</dbReference>
<keyword evidence="5" id="KW-0777">Teichoic acid biosynthesis</keyword>
<keyword evidence="4 7" id="KW-0808">Transferase</keyword>
<reference evidence="8" key="1">
    <citation type="submission" date="2017-06" db="EMBL/GenBank/DDBJ databases">
        <authorList>
            <person name="Rodrigo-Torres L."/>
            <person name="Arahal R. D."/>
            <person name="Lucena T."/>
        </authorList>
    </citation>
    <scope>NUCLEOTIDE SEQUENCE [LARGE SCALE GENOMIC DNA]</scope>
    <source>
        <strain evidence="8">type strain: CECT 9192</strain>
    </source>
</reference>
<dbReference type="InterPro" id="IPR051612">
    <property type="entry name" value="Teichoic_Acid_Biosynth"/>
</dbReference>
<dbReference type="EMBL" id="FYAH01000003">
    <property type="protein sequence ID" value="SMY17024.1"/>
    <property type="molecule type" value="Genomic_DNA"/>
</dbReference>
<dbReference type="Gene3D" id="3.40.50.11820">
    <property type="match status" value="1"/>
</dbReference>
<accession>A0A1Y6KY74</accession>
<organism evidence="7 8">
    <name type="scientific">Photobacterium aquimaris</name>
    <dbReference type="NCBI Taxonomy" id="512643"/>
    <lineage>
        <taxon>Bacteria</taxon>
        <taxon>Pseudomonadati</taxon>
        <taxon>Pseudomonadota</taxon>
        <taxon>Gammaproteobacteria</taxon>
        <taxon>Vibrionales</taxon>
        <taxon>Vibrionaceae</taxon>
        <taxon>Photobacterium</taxon>
    </lineage>
</organism>
<dbReference type="GO" id="GO:0047355">
    <property type="term" value="F:CDP-glycerol glycerophosphotransferase activity"/>
    <property type="evidence" value="ECO:0007669"/>
    <property type="project" value="UniProtKB-EC"/>
</dbReference>
<keyword evidence="8" id="KW-1185">Reference proteome</keyword>
<comment type="subcellular location">
    <subcellularLocation>
        <location evidence="1">Cell membrane</location>
        <topology evidence="1">Peripheral membrane protein</topology>
    </subcellularLocation>
</comment>
<dbReference type="Proteomes" id="UP000196485">
    <property type="component" value="Unassembled WGS sequence"/>
</dbReference>
<evidence type="ECO:0000256" key="2">
    <source>
        <dbReference type="ARBA" id="ARBA00010488"/>
    </source>
</evidence>
<dbReference type="Pfam" id="PF04464">
    <property type="entry name" value="Glyphos_transf"/>
    <property type="match status" value="1"/>
</dbReference>
<name>A0A1Y6KY74_9GAMM</name>
<evidence type="ECO:0000256" key="5">
    <source>
        <dbReference type="ARBA" id="ARBA00022944"/>
    </source>
</evidence>
<dbReference type="PANTHER" id="PTHR37316:SF3">
    <property type="entry name" value="TEICHOIC ACID GLYCEROL-PHOSPHATE TRANSFERASE"/>
    <property type="match status" value="1"/>
</dbReference>
<dbReference type="AlphaFoldDB" id="A0A1Y6KY74"/>
<dbReference type="Gene3D" id="3.40.50.12580">
    <property type="match status" value="1"/>
</dbReference>
<dbReference type="InterPro" id="IPR007554">
    <property type="entry name" value="Glycerophosphate_synth"/>
</dbReference>
<sequence length="379" mass="44574">MKINRNFINVGKIIYLGLIFKFFKMLGVKENYIFFSSFYGRQYSGDPKALHQELKRRKLDYQCIWLLNDKSLNVYDDIIVRRYSLKHLYYLARAKYRIDNCQESYLLKPHKDTVYIQTWHGTPLKKIAQDIDDNSFDEIKKDWLLDSQSWNYLTSPNRNVSNIFYKSFGLDEKTDILEFGNPRNDIFFSEDKEQKITKIKDSLGIAKNKKVILYAPTFRDGFESKASLNFSLEDMSNALGDNYVFLIRTHSNVVNKIPNIENNTTFKDVSRYSDAQELLLISDILISDYSSIFIDYSLLSRKIIFYAYDYEFYKSKCRDLYFDFETFVPGPIVQNSADLIKEILSGSFDKEKVKRFSDDYNTNTATASYDVLKHVGIIK</sequence>
<keyword evidence="3" id="KW-1003">Cell membrane</keyword>
<proteinExistence type="inferred from homology"/>
<protein>
    <submittedName>
        <fullName evidence="7">CDP-glycerol:poly(Glycerophosphate) glycerophosphotransferase</fullName>
        <ecNumber evidence="7">2.7.8.12</ecNumber>
    </submittedName>
</protein>
<comment type="similarity">
    <text evidence="2">Belongs to the CDP-glycerol glycerophosphotransferase family.</text>
</comment>
<dbReference type="RefSeq" id="WP_087820989.1">
    <property type="nucleotide sequence ID" value="NZ_FYAH01000003.1"/>
</dbReference>
<evidence type="ECO:0000313" key="8">
    <source>
        <dbReference type="Proteomes" id="UP000196485"/>
    </source>
</evidence>
<dbReference type="GO" id="GO:0019350">
    <property type="term" value="P:teichoic acid biosynthetic process"/>
    <property type="evidence" value="ECO:0007669"/>
    <property type="project" value="UniProtKB-KW"/>
</dbReference>
<gene>
    <name evidence="7" type="primary">tagF</name>
    <name evidence="7" type="ORF">PAQU9191_02265</name>
</gene>
<dbReference type="SUPFAM" id="SSF53756">
    <property type="entry name" value="UDP-Glycosyltransferase/glycogen phosphorylase"/>
    <property type="match status" value="1"/>
</dbReference>
<keyword evidence="6" id="KW-0472">Membrane</keyword>
<evidence type="ECO:0000256" key="6">
    <source>
        <dbReference type="ARBA" id="ARBA00023136"/>
    </source>
</evidence>
<evidence type="ECO:0000256" key="4">
    <source>
        <dbReference type="ARBA" id="ARBA00022679"/>
    </source>
</evidence>